<dbReference type="InterPro" id="IPR002559">
    <property type="entry name" value="Transposase_11"/>
</dbReference>
<reference evidence="2" key="2">
    <citation type="submission" date="2021-04" db="EMBL/GenBank/DDBJ databases">
        <authorList>
            <person name="Gilroy R."/>
        </authorList>
    </citation>
    <scope>NUCLEOTIDE SEQUENCE</scope>
    <source>
        <strain evidence="2">ChiBcec6-4105</strain>
    </source>
</reference>
<dbReference type="Pfam" id="PF01609">
    <property type="entry name" value="DDE_Tnp_1"/>
    <property type="match status" value="1"/>
</dbReference>
<reference evidence="2" key="1">
    <citation type="journal article" date="2021" name="PeerJ">
        <title>Extensive microbial diversity within the chicken gut microbiome revealed by metagenomics and culture.</title>
        <authorList>
            <person name="Gilroy R."/>
            <person name="Ravi A."/>
            <person name="Getino M."/>
            <person name="Pursley I."/>
            <person name="Horton D.L."/>
            <person name="Alikhan N.F."/>
            <person name="Baker D."/>
            <person name="Gharbi K."/>
            <person name="Hall N."/>
            <person name="Watson M."/>
            <person name="Adriaenssens E.M."/>
            <person name="Foster-Nyarko E."/>
            <person name="Jarju S."/>
            <person name="Secka A."/>
            <person name="Antonio M."/>
            <person name="Oren A."/>
            <person name="Chaudhuri R.R."/>
            <person name="La Ragione R."/>
            <person name="Hildebrand F."/>
            <person name="Pallen M.J."/>
        </authorList>
    </citation>
    <scope>NUCLEOTIDE SEQUENCE</scope>
    <source>
        <strain evidence="2">ChiBcec6-4105</strain>
    </source>
</reference>
<proteinExistence type="predicted"/>
<dbReference type="GO" id="GO:0004803">
    <property type="term" value="F:transposase activity"/>
    <property type="evidence" value="ECO:0007669"/>
    <property type="project" value="InterPro"/>
</dbReference>
<evidence type="ECO:0000313" key="3">
    <source>
        <dbReference type="Proteomes" id="UP000823892"/>
    </source>
</evidence>
<organism evidence="2 3">
    <name type="scientific">Candidatus Blautia avicola</name>
    <dbReference type="NCBI Taxonomy" id="2838483"/>
    <lineage>
        <taxon>Bacteria</taxon>
        <taxon>Bacillati</taxon>
        <taxon>Bacillota</taxon>
        <taxon>Clostridia</taxon>
        <taxon>Lachnospirales</taxon>
        <taxon>Lachnospiraceae</taxon>
        <taxon>Blautia</taxon>
    </lineage>
</organism>
<sequence length="463" mass="53883">MPKKKMKKKADWLTKTKKRKMKKKDRGIVEIMMLTHHFFKELPQWLNEMTDPRHPSYTIYSQADLVLMGMLKNMCAVKSMRSMEENFNEDACIATLRILSGDQELSEMPHADTLNDYLERLSPQCLAEVRKKMVKSLIRKKSFSRSRLLGKYWRVIIDGTGLFYFREKNCGNCLVTTVTREVAGKEVKLKRYYHKVLEAKLVLAPGIIISLDTEFIENENEDVSKNDCELNAAKRLLERLHRDYPRLPICLQGDALYAAETVMKICRGYGWKYILTQKATRQKALAESYEWIALGGGAKTVKGIGKEAGAGEYINHVEETAGKEEEADIYRYWYEAEEDGKRVAHEFQWITNIELTKRNLEEMVEAGRGRWKIENEGFNNQKKGIYNIEHLNSRDSNAMKNHYLITQIADIVMQIYLSYSPLRKEIGQPIKNTSSRLLESFRRQTVTDEDVSYISRYTTVYLE</sequence>
<dbReference type="EMBL" id="DWUY01000228">
    <property type="protein sequence ID" value="HJD29333.1"/>
    <property type="molecule type" value="Genomic_DNA"/>
</dbReference>
<gene>
    <name evidence="2" type="ORF">H9914_10150</name>
</gene>
<accession>A0A9D2QTK4</accession>
<name>A0A9D2QTK4_9FIRM</name>
<dbReference type="GO" id="GO:0006313">
    <property type="term" value="P:DNA transposition"/>
    <property type="evidence" value="ECO:0007669"/>
    <property type="project" value="InterPro"/>
</dbReference>
<feature type="domain" description="Transposase IS4-like" evidence="1">
    <location>
        <begin position="210"/>
        <end position="407"/>
    </location>
</feature>
<evidence type="ECO:0000259" key="1">
    <source>
        <dbReference type="Pfam" id="PF01609"/>
    </source>
</evidence>
<dbReference type="GO" id="GO:0003677">
    <property type="term" value="F:DNA binding"/>
    <property type="evidence" value="ECO:0007669"/>
    <property type="project" value="InterPro"/>
</dbReference>
<evidence type="ECO:0000313" key="2">
    <source>
        <dbReference type="EMBL" id="HJD29333.1"/>
    </source>
</evidence>
<dbReference type="AlphaFoldDB" id="A0A9D2QTK4"/>
<protein>
    <submittedName>
        <fullName evidence="2">Transposase family protein</fullName>
    </submittedName>
</protein>
<dbReference type="Proteomes" id="UP000823892">
    <property type="component" value="Unassembled WGS sequence"/>
</dbReference>
<comment type="caution">
    <text evidence="2">The sequence shown here is derived from an EMBL/GenBank/DDBJ whole genome shotgun (WGS) entry which is preliminary data.</text>
</comment>